<name>A0ABX7QJC8_9FLAO</name>
<evidence type="ECO:0008006" key="3">
    <source>
        <dbReference type="Google" id="ProtNLM"/>
    </source>
</evidence>
<dbReference type="Proteomes" id="UP000663440">
    <property type="component" value="Chromosome"/>
</dbReference>
<keyword evidence="2" id="KW-1185">Reference proteome</keyword>
<reference evidence="1 2" key="1">
    <citation type="submission" date="2021-03" db="EMBL/GenBank/DDBJ databases">
        <title>Flavobacterium kribbensis sp. nov, an endophytic bacteria, isolated from soybean.</title>
        <authorList>
            <person name="Lee J."/>
            <person name="Seo J."/>
        </authorList>
    </citation>
    <scope>NUCLEOTIDE SEQUENCE [LARGE SCALE GENOMIC DNA]</scope>
    <source>
        <strain evidence="1 2">BB8</strain>
    </source>
</reference>
<dbReference type="CDD" id="cd22641">
    <property type="entry name" value="C24-like"/>
    <property type="match status" value="1"/>
</dbReference>
<organism evidence="1 2">
    <name type="scientific">Flavobacterium endoglycinae</name>
    <dbReference type="NCBI Taxonomy" id="2816357"/>
    <lineage>
        <taxon>Bacteria</taxon>
        <taxon>Pseudomonadati</taxon>
        <taxon>Bacteroidota</taxon>
        <taxon>Flavobacteriia</taxon>
        <taxon>Flavobacteriales</taxon>
        <taxon>Flavobacteriaceae</taxon>
        <taxon>Flavobacterium</taxon>
    </lineage>
</organism>
<dbReference type="RefSeq" id="WP_207297840.1">
    <property type="nucleotide sequence ID" value="NZ_CP071448.1"/>
</dbReference>
<evidence type="ECO:0000313" key="1">
    <source>
        <dbReference type="EMBL" id="QSW90691.1"/>
    </source>
</evidence>
<protein>
    <recommendedName>
        <fullName evidence="3">Phage tail protein</fullName>
    </recommendedName>
</protein>
<gene>
    <name evidence="1" type="ORF">J0383_07745</name>
</gene>
<accession>A0ABX7QJC8</accession>
<proteinExistence type="predicted"/>
<evidence type="ECO:0000313" key="2">
    <source>
        <dbReference type="Proteomes" id="UP000663440"/>
    </source>
</evidence>
<sequence length="263" mass="28521">MNNSKFVQTEGYPLTADRLQELQTTFQIFTSFGNLAGDLTIVTGCEIVGTTIKDGTVIIDGVPIEFREAAFDADSTVIIYEEPVSKPFKNGTVKEIYTVRYASIGTADTSWLWSDFKRLDPIAVLMARMAILEKKAAVFQAGGGMVLWNKPANEIPEGWQEVVNWRGKMPVGLDASQPEFDTLGFASGSKTKTLSESELPVISPINGTFLKKGTGFGGTTGLTVGDTGTANFNPGELIKPFGGGQSFSILNPYRVVYFIEYIG</sequence>
<dbReference type="EMBL" id="CP071448">
    <property type="protein sequence ID" value="QSW90691.1"/>
    <property type="molecule type" value="Genomic_DNA"/>
</dbReference>